<evidence type="ECO:0000259" key="6">
    <source>
        <dbReference type="PROSITE" id="PS50850"/>
    </source>
</evidence>
<keyword evidence="8" id="KW-1185">Reference proteome</keyword>
<feature type="transmembrane region" description="Helical" evidence="5">
    <location>
        <begin position="78"/>
        <end position="97"/>
    </location>
</feature>
<feature type="transmembrane region" description="Helical" evidence="5">
    <location>
        <begin position="38"/>
        <end position="58"/>
    </location>
</feature>
<evidence type="ECO:0000313" key="8">
    <source>
        <dbReference type="Proteomes" id="UP000801864"/>
    </source>
</evidence>
<dbReference type="InterPro" id="IPR036259">
    <property type="entry name" value="MFS_trans_sf"/>
</dbReference>
<organism evidence="7 8">
    <name type="scientific">Trichoderma lentiforme</name>
    <dbReference type="NCBI Taxonomy" id="1567552"/>
    <lineage>
        <taxon>Eukaryota</taxon>
        <taxon>Fungi</taxon>
        <taxon>Dikarya</taxon>
        <taxon>Ascomycota</taxon>
        <taxon>Pezizomycotina</taxon>
        <taxon>Sordariomycetes</taxon>
        <taxon>Hypocreomycetidae</taxon>
        <taxon>Hypocreales</taxon>
        <taxon>Hypocreaceae</taxon>
        <taxon>Trichoderma</taxon>
    </lineage>
</organism>
<sequence length="367" mass="40010">MGRGRRVPTKLLEEDYLVDFDGLDDPLYPVNWKAGTKTLIACTACAGTMQAAFASATFAPAASAASQELGVSTEVGNLGTALYILGFAFGPVIWAPASERFGRSWPLKIGMFGDAIFLIGSATATNIQTLLICRFFSAVFAASTLSVVPGVLADLYDHVHRGIAVTVYALTLFTGPFTAPFIGAFITKSNAGWRWTLYLPALIGFVILAAMLGILEETYEPVLLQQKAAAIRHDSQNWAVHSRLDTTELKLKDLLQVHFLRPIRMLFTEPVLLFFTLYMSFIYGLVYATVEAFPYIFETNYGMDTGINALPLLSLVVGQVIGLGFVVWQLSSSYANKLATNNGVPVPEWRLVPPLVGSPVFVVGLFW</sequence>
<comment type="subcellular location">
    <subcellularLocation>
        <location evidence="1">Membrane</location>
        <topology evidence="1">Multi-pass membrane protein</topology>
    </subcellularLocation>
</comment>
<dbReference type="AlphaFoldDB" id="A0A9P4X293"/>
<protein>
    <recommendedName>
        <fullName evidence="6">Major facilitator superfamily (MFS) profile domain-containing protein</fullName>
    </recommendedName>
</protein>
<feature type="transmembrane region" description="Helical" evidence="5">
    <location>
        <begin position="197"/>
        <end position="215"/>
    </location>
</feature>
<dbReference type="PANTHER" id="PTHR23502">
    <property type="entry name" value="MAJOR FACILITATOR SUPERFAMILY"/>
    <property type="match status" value="1"/>
</dbReference>
<accession>A0A9P4X293</accession>
<dbReference type="PANTHER" id="PTHR23502:SF138">
    <property type="entry name" value="MAJOR FACILITATOR SUPERFAMILY (MFS) PROFILE DOMAIN-CONTAINING PROTEIN-RELATED"/>
    <property type="match status" value="1"/>
</dbReference>
<dbReference type="EMBL" id="QLNT01000046">
    <property type="protein sequence ID" value="KAF3054654.1"/>
    <property type="molecule type" value="Genomic_DNA"/>
</dbReference>
<feature type="domain" description="Major facilitator superfamily (MFS) profile" evidence="6">
    <location>
        <begin position="40"/>
        <end position="367"/>
    </location>
</feature>
<reference evidence="7 8" key="1">
    <citation type="submission" date="2018-06" db="EMBL/GenBank/DDBJ databases">
        <title>Genome analysis of cellulolytic fungus Trichoderma lentiforme CFAM-422.</title>
        <authorList>
            <person name="Steindorff A.S."/>
            <person name="Formighieri E.F."/>
            <person name="Midorikawa G.E.O."/>
            <person name="Tamietti M.S."/>
            <person name="Ramos E.Z."/>
            <person name="Silva A.S."/>
            <person name="Bon E.P.S."/>
            <person name="Mendes T.D."/>
            <person name="Damaso M.C.T."/>
            <person name="Favaro L.C.L."/>
        </authorList>
    </citation>
    <scope>NUCLEOTIDE SEQUENCE [LARGE SCALE GENOMIC DNA]</scope>
    <source>
        <strain evidence="7 8">CFAM-422</strain>
    </source>
</reference>
<feature type="transmembrane region" description="Helical" evidence="5">
    <location>
        <begin position="309"/>
        <end position="328"/>
    </location>
</feature>
<evidence type="ECO:0000256" key="4">
    <source>
        <dbReference type="ARBA" id="ARBA00023136"/>
    </source>
</evidence>
<dbReference type="GO" id="GO:0022857">
    <property type="term" value="F:transmembrane transporter activity"/>
    <property type="evidence" value="ECO:0007669"/>
    <property type="project" value="InterPro"/>
</dbReference>
<evidence type="ECO:0000256" key="1">
    <source>
        <dbReference type="ARBA" id="ARBA00004141"/>
    </source>
</evidence>
<evidence type="ECO:0000256" key="5">
    <source>
        <dbReference type="SAM" id="Phobius"/>
    </source>
</evidence>
<proteinExistence type="predicted"/>
<feature type="transmembrane region" description="Helical" evidence="5">
    <location>
        <begin position="271"/>
        <end position="297"/>
    </location>
</feature>
<feature type="transmembrane region" description="Helical" evidence="5">
    <location>
        <begin position="163"/>
        <end position="185"/>
    </location>
</feature>
<dbReference type="Proteomes" id="UP000801864">
    <property type="component" value="Unassembled WGS sequence"/>
</dbReference>
<dbReference type="PROSITE" id="PS50850">
    <property type="entry name" value="MFS"/>
    <property type="match status" value="1"/>
</dbReference>
<evidence type="ECO:0000313" key="7">
    <source>
        <dbReference type="EMBL" id="KAF3054654.1"/>
    </source>
</evidence>
<name>A0A9P4X293_9HYPO</name>
<comment type="caution">
    <text evidence="7">The sequence shown here is derived from an EMBL/GenBank/DDBJ whole genome shotgun (WGS) entry which is preliminary data.</text>
</comment>
<feature type="transmembrane region" description="Helical" evidence="5">
    <location>
        <begin position="135"/>
        <end position="156"/>
    </location>
</feature>
<keyword evidence="3 5" id="KW-1133">Transmembrane helix</keyword>
<evidence type="ECO:0000256" key="3">
    <source>
        <dbReference type="ARBA" id="ARBA00022989"/>
    </source>
</evidence>
<dbReference type="SUPFAM" id="SSF103473">
    <property type="entry name" value="MFS general substrate transporter"/>
    <property type="match status" value="1"/>
</dbReference>
<dbReference type="GO" id="GO:0005886">
    <property type="term" value="C:plasma membrane"/>
    <property type="evidence" value="ECO:0007669"/>
    <property type="project" value="TreeGrafter"/>
</dbReference>
<dbReference type="InterPro" id="IPR011701">
    <property type="entry name" value="MFS"/>
</dbReference>
<dbReference type="Gene3D" id="1.20.1250.20">
    <property type="entry name" value="MFS general substrate transporter like domains"/>
    <property type="match status" value="1"/>
</dbReference>
<evidence type="ECO:0000256" key="2">
    <source>
        <dbReference type="ARBA" id="ARBA00022692"/>
    </source>
</evidence>
<dbReference type="InterPro" id="IPR020846">
    <property type="entry name" value="MFS_dom"/>
</dbReference>
<keyword evidence="4 5" id="KW-0472">Membrane</keyword>
<keyword evidence="2 5" id="KW-0812">Transmembrane</keyword>
<dbReference type="Pfam" id="PF07690">
    <property type="entry name" value="MFS_1"/>
    <property type="match status" value="1"/>
</dbReference>
<gene>
    <name evidence="7" type="ORF">CFAM422_013372</name>
</gene>